<accession>A0A3B0VQV3</accession>
<evidence type="ECO:0000313" key="1">
    <source>
        <dbReference type="EMBL" id="VAW42830.1"/>
    </source>
</evidence>
<proteinExistence type="predicted"/>
<name>A0A3B0VQV3_9ZZZZ</name>
<protein>
    <submittedName>
        <fullName evidence="1">Uncharacterized protein</fullName>
    </submittedName>
</protein>
<reference evidence="1" key="1">
    <citation type="submission" date="2018-06" db="EMBL/GenBank/DDBJ databases">
        <authorList>
            <person name="Zhirakovskaya E."/>
        </authorList>
    </citation>
    <scope>NUCLEOTIDE SEQUENCE</scope>
</reference>
<organism evidence="1">
    <name type="scientific">hydrothermal vent metagenome</name>
    <dbReference type="NCBI Taxonomy" id="652676"/>
    <lineage>
        <taxon>unclassified sequences</taxon>
        <taxon>metagenomes</taxon>
        <taxon>ecological metagenomes</taxon>
    </lineage>
</organism>
<sequence>MKKNKDEMEDELRPEYDLRSLRVRRIGHERTAFNGQIIQLAPDVAELFPNSESVNEALRFLIRVTRGNQTSTENVTAGN</sequence>
<gene>
    <name evidence="1" type="ORF">MNBD_CHLOROFLEXI01-4549</name>
</gene>
<dbReference type="EMBL" id="UOEU01000968">
    <property type="protein sequence ID" value="VAW42830.1"/>
    <property type="molecule type" value="Genomic_DNA"/>
</dbReference>
<dbReference type="AlphaFoldDB" id="A0A3B0VQV3"/>